<dbReference type="CDD" id="cd04332">
    <property type="entry name" value="YbaK_like"/>
    <property type="match status" value="1"/>
</dbReference>
<evidence type="ECO:0000259" key="1">
    <source>
        <dbReference type="Pfam" id="PF04073"/>
    </source>
</evidence>
<dbReference type="InterPro" id="IPR036754">
    <property type="entry name" value="YbaK/aa-tRNA-synt-asso_dom_sf"/>
</dbReference>
<dbReference type="SUPFAM" id="SSF55826">
    <property type="entry name" value="YbaK/ProRS associated domain"/>
    <property type="match status" value="1"/>
</dbReference>
<organism evidence="2 3">
    <name type="scientific">Paractinoplanes rhizophilus</name>
    <dbReference type="NCBI Taxonomy" id="1416877"/>
    <lineage>
        <taxon>Bacteria</taxon>
        <taxon>Bacillati</taxon>
        <taxon>Actinomycetota</taxon>
        <taxon>Actinomycetes</taxon>
        <taxon>Micromonosporales</taxon>
        <taxon>Micromonosporaceae</taxon>
        <taxon>Paractinoplanes</taxon>
    </lineage>
</organism>
<keyword evidence="3" id="KW-1185">Reference proteome</keyword>
<dbReference type="EMBL" id="JBHTBJ010000007">
    <property type="protein sequence ID" value="MFC7274838.1"/>
    <property type="molecule type" value="Genomic_DNA"/>
</dbReference>
<protein>
    <submittedName>
        <fullName evidence="2">Aminoacyl-tRNA deacylase</fullName>
    </submittedName>
</protein>
<feature type="domain" description="YbaK/aminoacyl-tRNA synthetase-associated" evidence="1">
    <location>
        <begin position="21"/>
        <end position="136"/>
    </location>
</feature>
<dbReference type="Gene3D" id="3.90.960.10">
    <property type="entry name" value="YbaK/aminoacyl-tRNA synthetase-associated domain"/>
    <property type="match status" value="1"/>
</dbReference>
<gene>
    <name evidence="2" type="ORF">ACFQS1_12655</name>
</gene>
<dbReference type="Pfam" id="PF04073">
    <property type="entry name" value="tRNA_edit"/>
    <property type="match status" value="1"/>
</dbReference>
<dbReference type="Proteomes" id="UP001596548">
    <property type="component" value="Unassembled WGS sequence"/>
</dbReference>
<dbReference type="PANTHER" id="PTHR30411">
    <property type="entry name" value="CYTOPLASMIC PROTEIN"/>
    <property type="match status" value="1"/>
</dbReference>
<reference evidence="3" key="1">
    <citation type="journal article" date="2019" name="Int. J. Syst. Evol. Microbiol.">
        <title>The Global Catalogue of Microorganisms (GCM) 10K type strain sequencing project: providing services to taxonomists for standard genome sequencing and annotation.</title>
        <authorList>
            <consortium name="The Broad Institute Genomics Platform"/>
            <consortium name="The Broad Institute Genome Sequencing Center for Infectious Disease"/>
            <person name="Wu L."/>
            <person name="Ma J."/>
        </authorList>
    </citation>
    <scope>NUCLEOTIDE SEQUENCE [LARGE SCALE GENOMIC DNA]</scope>
    <source>
        <strain evidence="3">XZYJT-10</strain>
    </source>
</reference>
<accession>A0ABW2HNR0</accession>
<sequence length="155" mass="15885">MPGPAETAAIALGVDHKIVTHGPVRSAAEAAAAQGVPVHDLVKTIVVRRAAGDYVFVLVPGDRQISWPKLRALLGVNRLSLPDAATAKEATGYERGTITPFGSARPWPVIADETSRGRTISLGAGERGVGLRVSADAAVAALGGRFADVTEATAA</sequence>
<dbReference type="RefSeq" id="WP_378967260.1">
    <property type="nucleotide sequence ID" value="NZ_JBHTBJ010000007.1"/>
</dbReference>
<dbReference type="PANTHER" id="PTHR30411:SF1">
    <property type="entry name" value="CYTOPLASMIC PROTEIN"/>
    <property type="match status" value="1"/>
</dbReference>
<evidence type="ECO:0000313" key="2">
    <source>
        <dbReference type="EMBL" id="MFC7274838.1"/>
    </source>
</evidence>
<comment type="caution">
    <text evidence="2">The sequence shown here is derived from an EMBL/GenBank/DDBJ whole genome shotgun (WGS) entry which is preliminary data.</text>
</comment>
<proteinExistence type="predicted"/>
<dbReference type="InterPro" id="IPR007214">
    <property type="entry name" value="YbaK/aa-tRNA-synth-assoc-dom"/>
</dbReference>
<evidence type="ECO:0000313" key="3">
    <source>
        <dbReference type="Proteomes" id="UP001596548"/>
    </source>
</evidence>
<name>A0ABW2HNR0_9ACTN</name>